<feature type="region of interest" description="Disordered" evidence="1">
    <location>
        <begin position="34"/>
        <end position="53"/>
    </location>
</feature>
<keyword evidence="2" id="KW-0732">Signal</keyword>
<sequence>MTRIRSLGLPLCAVAATMLLAGCMQSGGRYDAPGQVQAPSNQPRMTTTQTSSNTLMTTASGMTVYTFDKDAAGQSTCYGPCASYWPPVEAMPGQQASGDMTIIRRNDGTMQWAKQGRPLYTFADDTMQGDMKGDNYNQNWHVVR</sequence>
<evidence type="ECO:0000256" key="2">
    <source>
        <dbReference type="SAM" id="SignalP"/>
    </source>
</evidence>
<dbReference type="Pfam" id="PF03640">
    <property type="entry name" value="Lipoprotein_15"/>
    <property type="match status" value="2"/>
</dbReference>
<gene>
    <name evidence="3" type="ORF">Q8A70_06780</name>
</gene>
<keyword evidence="4" id="KW-1185">Reference proteome</keyword>
<evidence type="ECO:0000313" key="3">
    <source>
        <dbReference type="EMBL" id="MDQ7247363.1"/>
    </source>
</evidence>
<evidence type="ECO:0000313" key="4">
    <source>
        <dbReference type="Proteomes" id="UP001230156"/>
    </source>
</evidence>
<dbReference type="PANTHER" id="PTHR39335">
    <property type="entry name" value="BLL4220 PROTEIN"/>
    <property type="match status" value="1"/>
</dbReference>
<dbReference type="PIRSF" id="PIRSF029720">
    <property type="entry name" value="UCP029720"/>
    <property type="match status" value="1"/>
</dbReference>
<feature type="chain" id="PRO_5046785023" description="Lipoprotein with Yx(FWY)xxD motif" evidence="2">
    <location>
        <begin position="22"/>
        <end position="144"/>
    </location>
</feature>
<dbReference type="PANTHER" id="PTHR39335:SF1">
    <property type="entry name" value="BLL4220 PROTEIN"/>
    <property type="match status" value="1"/>
</dbReference>
<feature type="signal peptide" evidence="2">
    <location>
        <begin position="1"/>
        <end position="21"/>
    </location>
</feature>
<evidence type="ECO:0008006" key="5">
    <source>
        <dbReference type="Google" id="ProtNLM"/>
    </source>
</evidence>
<reference evidence="4" key="1">
    <citation type="submission" date="2023-08" db="EMBL/GenBank/DDBJ databases">
        <title>Rhodospirillaceae gen. nov., a novel taxon isolated from the Yangtze River Yuezi River estuary sludge.</title>
        <authorList>
            <person name="Ruan L."/>
        </authorList>
    </citation>
    <scope>NUCLEOTIDE SEQUENCE [LARGE SCALE GENOMIC DNA]</scope>
    <source>
        <strain evidence="4">R-7</strain>
    </source>
</reference>
<protein>
    <recommendedName>
        <fullName evidence="5">Lipoprotein with Yx(FWY)xxD motif</fullName>
    </recommendedName>
</protein>
<organism evidence="3 4">
    <name type="scientific">Dongia sedimenti</name>
    <dbReference type="NCBI Taxonomy" id="3064282"/>
    <lineage>
        <taxon>Bacteria</taxon>
        <taxon>Pseudomonadati</taxon>
        <taxon>Pseudomonadota</taxon>
        <taxon>Alphaproteobacteria</taxon>
        <taxon>Rhodospirillales</taxon>
        <taxon>Dongiaceae</taxon>
        <taxon>Dongia</taxon>
    </lineage>
</organism>
<comment type="caution">
    <text evidence="3">The sequence shown here is derived from an EMBL/GenBank/DDBJ whole genome shotgun (WGS) entry which is preliminary data.</text>
</comment>
<dbReference type="PROSITE" id="PS51257">
    <property type="entry name" value="PROKAR_LIPOPROTEIN"/>
    <property type="match status" value="1"/>
</dbReference>
<proteinExistence type="predicted"/>
<dbReference type="Proteomes" id="UP001230156">
    <property type="component" value="Unassembled WGS sequence"/>
</dbReference>
<name>A0ABU0YL30_9PROT</name>
<dbReference type="InterPro" id="IPR005297">
    <property type="entry name" value="Lipoprotein_repeat"/>
</dbReference>
<evidence type="ECO:0000256" key="1">
    <source>
        <dbReference type="SAM" id="MobiDB-lite"/>
    </source>
</evidence>
<accession>A0ABU0YL30</accession>
<dbReference type="InterPro" id="IPR014558">
    <property type="entry name" value="UCP029720"/>
</dbReference>
<dbReference type="RefSeq" id="WP_379954764.1">
    <property type="nucleotide sequence ID" value="NZ_JAUYVI010000002.1"/>
</dbReference>
<dbReference type="EMBL" id="JAUYVI010000002">
    <property type="protein sequence ID" value="MDQ7247363.1"/>
    <property type="molecule type" value="Genomic_DNA"/>
</dbReference>